<name>A0A8J4EK84_9ACTN</name>
<organism evidence="2 3">
    <name type="scientific">Actinocatenispora comari</name>
    <dbReference type="NCBI Taxonomy" id="2807577"/>
    <lineage>
        <taxon>Bacteria</taxon>
        <taxon>Bacillati</taxon>
        <taxon>Actinomycetota</taxon>
        <taxon>Actinomycetes</taxon>
        <taxon>Micromonosporales</taxon>
        <taxon>Micromonosporaceae</taxon>
        <taxon>Actinocatenispora</taxon>
    </lineage>
</organism>
<dbReference type="Proteomes" id="UP000614996">
    <property type="component" value="Unassembled WGS sequence"/>
</dbReference>
<sequence length="153" mass="15717">MHSTTERAAPPRPRPAPDRLLAGVPVRSRWRLPAAVGAAAMTVAHVPVLEEHLATAPLVGVGFALLSVVGIVLAALLLSADTARVWAAAGLVAALAIAGYLLSRSVGLPTIRDDVGHWADPLGILALAGEGLLLLTALLSVPAATRAARRRTD</sequence>
<accession>A0A8J4EK84</accession>
<keyword evidence="1" id="KW-0472">Membrane</keyword>
<feature type="transmembrane region" description="Helical" evidence="1">
    <location>
        <begin position="122"/>
        <end position="141"/>
    </location>
</feature>
<keyword evidence="3" id="KW-1185">Reference proteome</keyword>
<dbReference type="RefSeq" id="WP_207125630.1">
    <property type="nucleotide sequence ID" value="NZ_BOPO01000053.1"/>
</dbReference>
<evidence type="ECO:0000313" key="2">
    <source>
        <dbReference type="EMBL" id="GIL27922.1"/>
    </source>
</evidence>
<protein>
    <submittedName>
        <fullName evidence="2">Uncharacterized protein</fullName>
    </submittedName>
</protein>
<proteinExistence type="predicted"/>
<feature type="transmembrane region" description="Helical" evidence="1">
    <location>
        <begin position="54"/>
        <end position="78"/>
    </location>
</feature>
<comment type="caution">
    <text evidence="2">The sequence shown here is derived from an EMBL/GenBank/DDBJ whole genome shotgun (WGS) entry which is preliminary data.</text>
</comment>
<gene>
    <name evidence="2" type="ORF">NUM_31760</name>
</gene>
<dbReference type="EMBL" id="BOPO01000053">
    <property type="protein sequence ID" value="GIL27922.1"/>
    <property type="molecule type" value="Genomic_DNA"/>
</dbReference>
<keyword evidence="1" id="KW-1133">Transmembrane helix</keyword>
<evidence type="ECO:0000313" key="3">
    <source>
        <dbReference type="Proteomes" id="UP000614996"/>
    </source>
</evidence>
<keyword evidence="1" id="KW-0812">Transmembrane</keyword>
<evidence type="ECO:0000256" key="1">
    <source>
        <dbReference type="SAM" id="Phobius"/>
    </source>
</evidence>
<reference evidence="3" key="1">
    <citation type="journal article" date="2021" name="Int. J. Syst. Evol. Microbiol.">
        <title>Actinocatenispora comari sp. nov., an endophytic actinomycete isolated from aerial parts of Comarum salesowianum.</title>
        <authorList>
            <person name="Oyunbileg N."/>
            <person name="Iizaka Y."/>
            <person name="Hamada M."/>
            <person name="Davaapurev B.O."/>
            <person name="Fukumoto A."/>
            <person name="Tsetseg B."/>
            <person name="Kato F."/>
            <person name="Tamura T."/>
            <person name="Batkhuu J."/>
            <person name="Anzai Y."/>
        </authorList>
    </citation>
    <scope>NUCLEOTIDE SEQUENCE [LARGE SCALE GENOMIC DNA]</scope>
    <source>
        <strain evidence="3">NUM-2625</strain>
    </source>
</reference>
<dbReference type="AlphaFoldDB" id="A0A8J4EK84"/>
<feature type="transmembrane region" description="Helical" evidence="1">
    <location>
        <begin position="85"/>
        <end position="102"/>
    </location>
</feature>